<reference evidence="2" key="1">
    <citation type="submission" date="2023-07" db="EMBL/GenBank/DDBJ databases">
        <title>Chromosome-level Genome Assembly of Striped Snakehead (Channa striata).</title>
        <authorList>
            <person name="Liu H."/>
        </authorList>
    </citation>
    <scope>NUCLEOTIDE SEQUENCE</scope>
    <source>
        <strain evidence="2">Gz</strain>
        <tissue evidence="2">Muscle</tissue>
    </source>
</reference>
<keyword evidence="3" id="KW-1185">Reference proteome</keyword>
<gene>
    <name evidence="2" type="ORF">Q5P01_005140</name>
</gene>
<dbReference type="EMBL" id="JAUPFM010000003">
    <property type="protein sequence ID" value="KAK2856405.1"/>
    <property type="molecule type" value="Genomic_DNA"/>
</dbReference>
<sequence>MSLQAWNSITATVLPCTQSGFSLNNCSAPQASHFLSWGCVDIDLPQLFICAYLDLSPHLLQGLLVYQIHWELVSDCGKTSSREEAPEATARRHLISHQHSGFTEDHPSLLLLIRGDRPLSAWCHLLKRPRVVNSAAPAYLNSIIQVYNPSRPLSGAPSATQETPRKTLQLSDPTTVD</sequence>
<protein>
    <submittedName>
        <fullName evidence="2">Uncharacterized protein</fullName>
    </submittedName>
</protein>
<feature type="region of interest" description="Disordered" evidence="1">
    <location>
        <begin position="153"/>
        <end position="177"/>
    </location>
</feature>
<name>A0AA88T108_CHASR</name>
<evidence type="ECO:0000313" key="2">
    <source>
        <dbReference type="EMBL" id="KAK2856405.1"/>
    </source>
</evidence>
<accession>A0AA88T108</accession>
<comment type="caution">
    <text evidence="2">The sequence shown here is derived from an EMBL/GenBank/DDBJ whole genome shotgun (WGS) entry which is preliminary data.</text>
</comment>
<evidence type="ECO:0000313" key="3">
    <source>
        <dbReference type="Proteomes" id="UP001187415"/>
    </source>
</evidence>
<organism evidence="2 3">
    <name type="scientific">Channa striata</name>
    <name type="common">Snakehead murrel</name>
    <name type="synonym">Ophicephalus striatus</name>
    <dbReference type="NCBI Taxonomy" id="64152"/>
    <lineage>
        <taxon>Eukaryota</taxon>
        <taxon>Metazoa</taxon>
        <taxon>Chordata</taxon>
        <taxon>Craniata</taxon>
        <taxon>Vertebrata</taxon>
        <taxon>Euteleostomi</taxon>
        <taxon>Actinopterygii</taxon>
        <taxon>Neopterygii</taxon>
        <taxon>Teleostei</taxon>
        <taxon>Neoteleostei</taxon>
        <taxon>Acanthomorphata</taxon>
        <taxon>Anabantaria</taxon>
        <taxon>Anabantiformes</taxon>
        <taxon>Channoidei</taxon>
        <taxon>Channidae</taxon>
        <taxon>Channa</taxon>
    </lineage>
</organism>
<dbReference type="AlphaFoldDB" id="A0AA88T108"/>
<feature type="compositionally biased region" description="Polar residues" evidence="1">
    <location>
        <begin position="157"/>
        <end position="177"/>
    </location>
</feature>
<evidence type="ECO:0000256" key="1">
    <source>
        <dbReference type="SAM" id="MobiDB-lite"/>
    </source>
</evidence>
<proteinExistence type="predicted"/>
<dbReference type="Proteomes" id="UP001187415">
    <property type="component" value="Unassembled WGS sequence"/>
</dbReference>